<accession>A0A0K0GN64</accession>
<reference evidence="1 2" key="1">
    <citation type="journal article" date="2008" name="BMC Genomics">
        <title>Genome sequence and rapid evolution of the rice pathogen Xanthomonas oryzae pv. oryzae PXO99A.</title>
        <authorList>
            <person name="Salzberg S.L."/>
            <person name="Sommer D.D."/>
            <person name="Schatz M.C."/>
            <person name="Phillippy A.M."/>
            <person name="Rabinowicz P.D."/>
            <person name="Tsuge S."/>
            <person name="Furutani A."/>
            <person name="Ochiai H."/>
            <person name="Delcher A.L."/>
            <person name="Kelley D."/>
            <person name="Madupu R."/>
            <person name="Puiu D."/>
            <person name="Radune D."/>
            <person name="Shumway M."/>
            <person name="Trapnell C."/>
            <person name="Aparna G."/>
            <person name="Jha G."/>
            <person name="Pandey A."/>
            <person name="Patil P.B."/>
            <person name="Ishihara H."/>
            <person name="Meyer D.F."/>
            <person name="Szurek B."/>
            <person name="Verdier V."/>
            <person name="Koebnik R."/>
            <person name="Dow J.M."/>
            <person name="Ryan R.P."/>
            <person name="Hirata H."/>
            <person name="Tsuyumu S."/>
            <person name="Won Lee S."/>
            <person name="Seo Y.S."/>
            <person name="Sriariyanum M."/>
            <person name="Ronald P.C."/>
            <person name="Sonti R.V."/>
            <person name="Van Sluys M.A."/>
            <person name="Leach J.E."/>
            <person name="White F.F."/>
            <person name="Bogdanove A.J."/>
        </authorList>
    </citation>
    <scope>NUCLEOTIDE SEQUENCE [LARGE SCALE GENOMIC DNA]</scope>
    <source>
        <strain evidence="1 2">PXO99A</strain>
    </source>
</reference>
<sequence length="367" mass="39467">MARSRAVRERRKARQLSGSAILRTSLQQACASHSDRTDATLKKTALAALPIKCSAAIPRVVTPYTSHFSTLHGHAICAALCPGITAMHTNTSRSSFRKTPASLLAVIVTAALSSLAVQAHAQDATEAALCTDRPTKANATCTVPAGDWQLETDIGNYTRDSQPGTRTETSYFTNPTLKYGVSDRIDLQLNWTPQLQVKTTDRATGERSSLSGGGDLYLRMKARVYESDTASVALLPFVKAPTARTGLGNDTWEGGLALPVNVVLPSSFSLTFGPELDWLADSDGSGKHVAIVNLINLARPLTPKLSMAVELWSSINRDPAQTVKQYSADIAATYLLNPLLQLDVGANFGLNDRTPDTQVYLGLSHRF</sequence>
<proteinExistence type="predicted"/>
<gene>
    <name evidence="1" type="ordered locus">PXO_02098</name>
</gene>
<dbReference type="AlphaFoldDB" id="A0A0K0GN64"/>
<evidence type="ECO:0000313" key="1">
    <source>
        <dbReference type="EMBL" id="ACD60279.1"/>
    </source>
</evidence>
<evidence type="ECO:0008006" key="3">
    <source>
        <dbReference type="Google" id="ProtNLM"/>
    </source>
</evidence>
<dbReference type="InterPro" id="IPR025737">
    <property type="entry name" value="FApF"/>
</dbReference>
<dbReference type="Proteomes" id="UP000001740">
    <property type="component" value="Chromosome"/>
</dbReference>
<organism evidence="1 2">
    <name type="scientific">Xanthomonas oryzae pv. oryzae (strain PXO99A)</name>
    <dbReference type="NCBI Taxonomy" id="360094"/>
    <lineage>
        <taxon>Bacteria</taxon>
        <taxon>Pseudomonadati</taxon>
        <taxon>Pseudomonadota</taxon>
        <taxon>Gammaproteobacteria</taxon>
        <taxon>Lysobacterales</taxon>
        <taxon>Lysobacteraceae</taxon>
        <taxon>Xanthomonas</taxon>
    </lineage>
</organism>
<dbReference type="KEGG" id="xop:PXO_02098"/>
<protein>
    <recommendedName>
        <fullName evidence="3">Transporter</fullName>
    </recommendedName>
</protein>
<name>A0A0K0GN64_XANOP</name>
<dbReference type="eggNOG" id="ENOG5032R80">
    <property type="taxonomic scope" value="Bacteria"/>
</dbReference>
<evidence type="ECO:0000313" key="2">
    <source>
        <dbReference type="Proteomes" id="UP000001740"/>
    </source>
</evidence>
<dbReference type="EMBL" id="CP000967">
    <property type="protein sequence ID" value="ACD60279.1"/>
    <property type="molecule type" value="Genomic_DNA"/>
</dbReference>
<dbReference type="Pfam" id="PF13557">
    <property type="entry name" value="Phenol_MetA_deg"/>
    <property type="match status" value="1"/>
</dbReference>
<dbReference type="HOGENOM" id="CLU_064308_0_1_6"/>